<dbReference type="InterPro" id="IPR002155">
    <property type="entry name" value="Thiolase"/>
</dbReference>
<dbReference type="InterPro" id="IPR016039">
    <property type="entry name" value="Thiolase-like"/>
</dbReference>
<dbReference type="PANTHER" id="PTHR43365">
    <property type="entry name" value="BLR7806 PROTEIN"/>
    <property type="match status" value="1"/>
</dbReference>
<dbReference type="AlphaFoldDB" id="A0AB39QHE7"/>
<feature type="active site" description="Proton acceptor" evidence="4">
    <location>
        <position position="375"/>
    </location>
</feature>
<proteinExistence type="inferred from homology"/>
<keyword evidence="2 5" id="KW-0808">Transferase</keyword>
<evidence type="ECO:0000256" key="4">
    <source>
        <dbReference type="PIRSR" id="PIRSR000429-1"/>
    </source>
</evidence>
<dbReference type="InterPro" id="IPR020617">
    <property type="entry name" value="Thiolase_C"/>
</dbReference>
<feature type="domain" description="Thiolase C-terminal" evidence="7">
    <location>
        <begin position="267"/>
        <end position="387"/>
    </location>
</feature>
<dbReference type="CDD" id="cd00751">
    <property type="entry name" value="thiolase"/>
    <property type="match status" value="1"/>
</dbReference>
<dbReference type="Pfam" id="PF02803">
    <property type="entry name" value="Thiolase_C"/>
    <property type="match status" value="1"/>
</dbReference>
<gene>
    <name evidence="8" type="ORF">AB5J52_07240</name>
</gene>
<dbReference type="PROSITE" id="PS00737">
    <property type="entry name" value="THIOLASE_2"/>
    <property type="match status" value="1"/>
</dbReference>
<protein>
    <submittedName>
        <fullName evidence="8">Acetyl-CoA C-acyltransferase</fullName>
        <ecNumber evidence="8">2.3.1.16</ecNumber>
    </submittedName>
</protein>
<dbReference type="NCBIfam" id="TIGR01930">
    <property type="entry name" value="AcCoA-C-Actrans"/>
    <property type="match status" value="1"/>
</dbReference>
<accession>A0AB39QHE7</accession>
<dbReference type="Gene3D" id="3.40.47.10">
    <property type="match status" value="2"/>
</dbReference>
<evidence type="ECO:0000259" key="7">
    <source>
        <dbReference type="Pfam" id="PF02803"/>
    </source>
</evidence>
<dbReference type="SUPFAM" id="SSF53901">
    <property type="entry name" value="Thiolase-like"/>
    <property type="match status" value="2"/>
</dbReference>
<evidence type="ECO:0000256" key="5">
    <source>
        <dbReference type="RuleBase" id="RU003557"/>
    </source>
</evidence>
<reference evidence="8" key="1">
    <citation type="submission" date="2024-07" db="EMBL/GenBank/DDBJ databases">
        <authorList>
            <person name="Yu S.T."/>
        </authorList>
    </citation>
    <scope>NUCLEOTIDE SEQUENCE</scope>
    <source>
        <strain evidence="8">R39</strain>
    </source>
</reference>
<dbReference type="InterPro" id="IPR020613">
    <property type="entry name" value="Thiolase_CS"/>
</dbReference>
<evidence type="ECO:0000256" key="2">
    <source>
        <dbReference type="ARBA" id="ARBA00022679"/>
    </source>
</evidence>
<evidence type="ECO:0000259" key="6">
    <source>
        <dbReference type="Pfam" id="PF00108"/>
    </source>
</evidence>
<dbReference type="PANTHER" id="PTHR43365:SF1">
    <property type="entry name" value="ACETYL-COA C-ACYLTRANSFERASE"/>
    <property type="match status" value="1"/>
</dbReference>
<keyword evidence="3 5" id="KW-0012">Acyltransferase</keyword>
<evidence type="ECO:0000256" key="3">
    <source>
        <dbReference type="ARBA" id="ARBA00023315"/>
    </source>
</evidence>
<dbReference type="EC" id="2.3.1.16" evidence="8"/>
<dbReference type="PIRSF" id="PIRSF000429">
    <property type="entry name" value="Ac-CoA_Ac_transf"/>
    <property type="match status" value="1"/>
</dbReference>
<evidence type="ECO:0000256" key="1">
    <source>
        <dbReference type="ARBA" id="ARBA00010982"/>
    </source>
</evidence>
<dbReference type="EMBL" id="CP163441">
    <property type="protein sequence ID" value="XDQ42069.1"/>
    <property type="molecule type" value="Genomic_DNA"/>
</dbReference>
<organism evidence="8">
    <name type="scientific">Streptomyces sp. R39</name>
    <dbReference type="NCBI Taxonomy" id="3238631"/>
    <lineage>
        <taxon>Bacteria</taxon>
        <taxon>Bacillati</taxon>
        <taxon>Actinomycetota</taxon>
        <taxon>Actinomycetes</taxon>
        <taxon>Kitasatosporales</taxon>
        <taxon>Streptomycetaceae</taxon>
        <taxon>Streptomyces</taxon>
    </lineage>
</organism>
<name>A0AB39QHE7_9ACTN</name>
<dbReference type="GO" id="GO:0003988">
    <property type="term" value="F:acetyl-CoA C-acyltransferase activity"/>
    <property type="evidence" value="ECO:0007669"/>
    <property type="project" value="UniProtKB-EC"/>
</dbReference>
<dbReference type="RefSeq" id="WP_369221602.1">
    <property type="nucleotide sequence ID" value="NZ_CP163441.1"/>
</dbReference>
<comment type="similarity">
    <text evidence="1 5">Belongs to the thiolase-like superfamily. Thiolase family.</text>
</comment>
<evidence type="ECO:0000313" key="8">
    <source>
        <dbReference type="EMBL" id="XDQ42069.1"/>
    </source>
</evidence>
<sequence>MRDAVIVEAVRTPVGKGKPNGSLAHVHPVELLAHTLRTLVERSGVDPALIDDVIGGTVDQVGEQAMNTTRYAVLSAGFPETVPATTVDRQCGSSQQAVHFAAQGVMSGAYDIVVACGVESMSRVPMWSNVPAGKDPFGPGVAARYPEGLVPQGISAELIAAKWSLSRAEMDAFAVSSHQKAAAAWAAGLFDTQVAPLEGVTRDESVRPGTTAEILAGLKPAYYDPGFAERFPQIEWNVTAGNASPVNDGASAVLITSGETAARLGLRPLARVHEVAVSGSDPLLMLTGVIPATEKVLRRAGLGIGDIDLFEVNEAFSSVVLAWRQETGADLARVNVNGGAIALGHPLGASGTRLTTTLVHAMRDRGARFGLQTMCEAGGLANAMILEAVR</sequence>
<dbReference type="Pfam" id="PF00108">
    <property type="entry name" value="Thiolase_N"/>
    <property type="match status" value="1"/>
</dbReference>
<feature type="active site" description="Proton acceptor" evidence="4">
    <location>
        <position position="345"/>
    </location>
</feature>
<feature type="active site" description="Acyl-thioester intermediate" evidence="4">
    <location>
        <position position="91"/>
    </location>
</feature>
<dbReference type="InterPro" id="IPR020616">
    <property type="entry name" value="Thiolase_N"/>
</dbReference>
<feature type="domain" description="Thiolase N-terminal" evidence="6">
    <location>
        <begin position="5"/>
        <end position="257"/>
    </location>
</feature>